<proteinExistence type="predicted"/>
<sequence>MYFACTDTPHTIEGLDESTGPGTPGWPFAVPLCELQSGYPSFDDWVSRPGHSEGKEGKRDKGRRASSQSASTSPAPQSHRGLGQNKTSLCDQTAPTPASTLPKQQPALPHLSPTSCPPLQTCSECLLLQSHSVVPLGSLSSPSVPLSPRHLRSSLGPCFGPTSPPLPQATTCQLPTYPYGYTTAQCPLLPPRLAFFSFFLPPSCNIPFSSALIGLELLVNLLPLVLSASCLVSVLLHFIVSLSTQLICFPTAQLDDCQALLKPPRYDLINNSFALQPAYASYSAC</sequence>
<protein>
    <submittedName>
        <fullName evidence="2">Uncharacterized protein</fullName>
    </submittedName>
</protein>
<dbReference type="KEGG" id="clup:CLUP02_10593"/>
<feature type="compositionally biased region" description="Low complexity" evidence="1">
    <location>
        <begin position="65"/>
        <end position="78"/>
    </location>
</feature>
<evidence type="ECO:0000313" key="2">
    <source>
        <dbReference type="EMBL" id="UQC85097.1"/>
    </source>
</evidence>
<name>A0A9Q8SYR2_9PEZI</name>
<accession>A0A9Q8SYR2</accession>
<feature type="compositionally biased region" description="Polar residues" evidence="1">
    <location>
        <begin position="84"/>
        <end position="103"/>
    </location>
</feature>
<reference evidence="2" key="1">
    <citation type="journal article" date="2021" name="Mol. Plant Microbe Interact.">
        <title>Complete Genome Sequence of the Plant-Pathogenic Fungus Colletotrichum lupini.</title>
        <authorList>
            <person name="Baroncelli R."/>
            <person name="Pensec F."/>
            <person name="Da Lio D."/>
            <person name="Boufleur T."/>
            <person name="Vicente I."/>
            <person name="Sarrocco S."/>
            <person name="Picot A."/>
            <person name="Baraldi E."/>
            <person name="Sukno S."/>
            <person name="Thon M."/>
            <person name="Le Floch G."/>
        </authorList>
    </citation>
    <scope>NUCLEOTIDE SEQUENCE</scope>
    <source>
        <strain evidence="2">IMI 504893</strain>
    </source>
</reference>
<keyword evidence="3" id="KW-1185">Reference proteome</keyword>
<dbReference type="Proteomes" id="UP000830671">
    <property type="component" value="Chromosome 5"/>
</dbReference>
<evidence type="ECO:0000256" key="1">
    <source>
        <dbReference type="SAM" id="MobiDB-lite"/>
    </source>
</evidence>
<dbReference type="GeneID" id="73344579"/>
<evidence type="ECO:0000313" key="3">
    <source>
        <dbReference type="Proteomes" id="UP000830671"/>
    </source>
</evidence>
<feature type="region of interest" description="Disordered" evidence="1">
    <location>
        <begin position="43"/>
        <end position="112"/>
    </location>
</feature>
<dbReference type="EMBL" id="CP019477">
    <property type="protein sequence ID" value="UQC85097.1"/>
    <property type="molecule type" value="Genomic_DNA"/>
</dbReference>
<feature type="compositionally biased region" description="Basic and acidic residues" evidence="1">
    <location>
        <begin position="50"/>
        <end position="59"/>
    </location>
</feature>
<dbReference type="AlphaFoldDB" id="A0A9Q8SYR2"/>
<gene>
    <name evidence="2" type="ORF">CLUP02_10593</name>
</gene>
<feature type="region of interest" description="Disordered" evidence="1">
    <location>
        <begin position="1"/>
        <end position="27"/>
    </location>
</feature>
<dbReference type="RefSeq" id="XP_049146714.1">
    <property type="nucleotide sequence ID" value="XM_049289569.1"/>
</dbReference>
<organism evidence="2 3">
    <name type="scientific">Colletotrichum lupini</name>
    <dbReference type="NCBI Taxonomy" id="145971"/>
    <lineage>
        <taxon>Eukaryota</taxon>
        <taxon>Fungi</taxon>
        <taxon>Dikarya</taxon>
        <taxon>Ascomycota</taxon>
        <taxon>Pezizomycotina</taxon>
        <taxon>Sordariomycetes</taxon>
        <taxon>Hypocreomycetidae</taxon>
        <taxon>Glomerellales</taxon>
        <taxon>Glomerellaceae</taxon>
        <taxon>Colletotrichum</taxon>
        <taxon>Colletotrichum acutatum species complex</taxon>
    </lineage>
</organism>